<evidence type="ECO:0000313" key="2">
    <source>
        <dbReference type="Proteomes" id="UP001500888"/>
    </source>
</evidence>
<dbReference type="EMBL" id="BAAAZR010000007">
    <property type="protein sequence ID" value="GAA3809502.1"/>
    <property type="molecule type" value="Genomic_DNA"/>
</dbReference>
<protein>
    <submittedName>
        <fullName evidence="1">Uncharacterized protein</fullName>
    </submittedName>
</protein>
<evidence type="ECO:0000313" key="1">
    <source>
        <dbReference type="EMBL" id="GAA3809502.1"/>
    </source>
</evidence>
<proteinExistence type="predicted"/>
<sequence length="50" mass="5383">MEGHLSANVDSPEAQNYANGIATTATRLAKMCHIDTDITIPRPPKFSKLG</sequence>
<gene>
    <name evidence="1" type="ORF">GCM10022226_32290</name>
</gene>
<reference evidence="2" key="1">
    <citation type="journal article" date="2019" name="Int. J. Syst. Evol. Microbiol.">
        <title>The Global Catalogue of Microorganisms (GCM) 10K type strain sequencing project: providing services to taxonomists for standard genome sequencing and annotation.</title>
        <authorList>
            <consortium name="The Broad Institute Genomics Platform"/>
            <consortium name="The Broad Institute Genome Sequencing Center for Infectious Disease"/>
            <person name="Wu L."/>
            <person name="Ma J."/>
        </authorList>
    </citation>
    <scope>NUCLEOTIDE SEQUENCE [LARGE SCALE GENOMIC DNA]</scope>
    <source>
        <strain evidence="2">JCM 16908</strain>
    </source>
</reference>
<dbReference type="RefSeq" id="WP_344939750.1">
    <property type="nucleotide sequence ID" value="NZ_BAAAZR010000007.1"/>
</dbReference>
<organism evidence="1 2">
    <name type="scientific">Sphaerisporangium flaviroseum</name>
    <dbReference type="NCBI Taxonomy" id="509199"/>
    <lineage>
        <taxon>Bacteria</taxon>
        <taxon>Bacillati</taxon>
        <taxon>Actinomycetota</taxon>
        <taxon>Actinomycetes</taxon>
        <taxon>Streptosporangiales</taxon>
        <taxon>Streptosporangiaceae</taxon>
        <taxon>Sphaerisporangium</taxon>
    </lineage>
</organism>
<dbReference type="Proteomes" id="UP001500888">
    <property type="component" value="Unassembled WGS sequence"/>
</dbReference>
<accession>A0ABP7I6N0</accession>
<keyword evidence="2" id="KW-1185">Reference proteome</keyword>
<name>A0ABP7I6N0_9ACTN</name>
<comment type="caution">
    <text evidence="1">The sequence shown here is derived from an EMBL/GenBank/DDBJ whole genome shotgun (WGS) entry which is preliminary data.</text>
</comment>